<sequence>MQLIGEDPRKAINDFSQQFLRDFLQLLKTAHGEKKINLNNFYQEYIKDKEHIHMNATKWPSLTELGKYLGREGICRVTEDEKGNGLCVSWIDNSPEALRRQEAIRKKERQEKGDEEREQRIIQEQVEKARADAKEDALRRDEETQLQRKEGEKIQLNLKPAATKTPTPPQVGPSPPPVAETQSQTNKDTETAEKKDITAGAAAKDAAPAKPTFKMGMGSSKSKNVFSSKTNPLAAKKVVVKEQPKKMSEAERIMKEELERKRLRESGGFNGGAKRVGPDMRCCTCTAALGQLVHLFFSVLAAGYSRLLQHLTFPWLDLFVGLLIASRARPGVSFTCNASGVLIFLIINIIVVGVLVRNVWTLLELLVVDGSEDRISRAELPAPNSDAISERPQLIPKIIHQTYINESIPPVWQEAQKSCIDLHEDYEYRLWTDKKAREFIAAEYPWFLETFDGYEFPIQRADTIRYFVLAHFGGIYIDLDDGCNRRLDPLLSYPAWLRRTVPTGVSNDAMGAVPRHPFFLKVIDALPRYNRNWLLPYITVMGSTGPLFLSVIWRHYNNEGPTEDGRIRILFGDEYNNHPWSFFIHHLGNSWHGGDVKLIFWMARHWFFLTVLGFVIGFSVIGGLWWTYRCMAQKSRRGGLARFLPFIGSRRSGDVGYELVGRDDDDHQKV</sequence>
<dbReference type="InterPro" id="IPR019447">
    <property type="entry name" value="DNA/RNA-bd_Kin17_WH-like_dom"/>
</dbReference>
<dbReference type="AlphaFoldDB" id="A0A8H4IL68"/>
<proteinExistence type="inferred from homology"/>
<dbReference type="Pfam" id="PF10357">
    <property type="entry name" value="WH_KIN17"/>
    <property type="match status" value="1"/>
</dbReference>
<dbReference type="FunFam" id="3.90.550.20:FF:000001">
    <property type="entry name" value="MIPC synthase subunit (SurA)"/>
    <property type="match status" value="1"/>
</dbReference>
<dbReference type="SUPFAM" id="SSF53448">
    <property type="entry name" value="Nucleotide-diphospho-sugar transferases"/>
    <property type="match status" value="1"/>
</dbReference>
<feature type="transmembrane region" description="Helical" evidence="12">
    <location>
        <begin position="606"/>
        <end position="628"/>
    </location>
</feature>
<name>A0A8H4IL68_9PEZI</name>
<gene>
    <name evidence="14" type="ORF">GTA08_BOTSDO09250</name>
</gene>
<evidence type="ECO:0000256" key="4">
    <source>
        <dbReference type="ARBA" id="ARBA00022679"/>
    </source>
</evidence>
<dbReference type="GO" id="GO:0051999">
    <property type="term" value="P:mannosyl-inositol phosphorylceramide biosynthetic process"/>
    <property type="evidence" value="ECO:0007669"/>
    <property type="project" value="TreeGrafter"/>
</dbReference>
<keyword evidence="8" id="KW-0862">Zinc</keyword>
<comment type="similarity">
    <text evidence="2">Belongs to the KIN17 family.</text>
</comment>
<feature type="domain" description="DNA/RNA-binding protein Kin17 WH-like" evidence="13">
    <location>
        <begin position="1"/>
        <end position="127"/>
    </location>
</feature>
<keyword evidence="7" id="KW-0863">Zinc-finger</keyword>
<keyword evidence="6" id="KW-0479">Metal-binding</keyword>
<feature type="transmembrane region" description="Helical" evidence="12">
    <location>
        <begin position="534"/>
        <end position="553"/>
    </location>
</feature>
<evidence type="ECO:0000256" key="2">
    <source>
        <dbReference type="ARBA" id="ARBA00008517"/>
    </source>
</evidence>
<keyword evidence="4" id="KW-0808">Transferase</keyword>
<dbReference type="Gene3D" id="1.10.10.2030">
    <property type="entry name" value="DNA/RNA-binding protein Kin17, conserved domain"/>
    <property type="match status" value="1"/>
</dbReference>
<comment type="similarity">
    <text evidence="3">Belongs to the glycosyltransferase 32 family.</text>
</comment>
<protein>
    <recommendedName>
        <fullName evidence="13">DNA/RNA-binding protein Kin17 WH-like domain-containing protein</fullName>
    </recommendedName>
</protein>
<dbReference type="InterPro" id="IPR038254">
    <property type="entry name" value="KIN17_WH-like_sf"/>
</dbReference>
<evidence type="ECO:0000256" key="11">
    <source>
        <dbReference type="SAM" id="MobiDB-lite"/>
    </source>
</evidence>
<evidence type="ECO:0000256" key="8">
    <source>
        <dbReference type="ARBA" id="ARBA00022833"/>
    </source>
</evidence>
<evidence type="ECO:0000313" key="14">
    <source>
        <dbReference type="EMBL" id="KAF4303120.1"/>
    </source>
</evidence>
<dbReference type="PANTHER" id="PTHR32385">
    <property type="entry name" value="MANNOSYL PHOSPHORYLINOSITOL CERAMIDE SYNTHASE"/>
    <property type="match status" value="1"/>
</dbReference>
<evidence type="ECO:0000256" key="5">
    <source>
        <dbReference type="ARBA" id="ARBA00022692"/>
    </source>
</evidence>
<dbReference type="Pfam" id="PF04488">
    <property type="entry name" value="Gly_transf_sug"/>
    <property type="match status" value="1"/>
</dbReference>
<dbReference type="FunFam" id="1.10.10.2030:FF:000001">
    <property type="entry name" value="DNA/RNA-binding protein KIN17, putative"/>
    <property type="match status" value="1"/>
</dbReference>
<feature type="compositionally biased region" description="Basic and acidic residues" evidence="11">
    <location>
        <begin position="187"/>
        <end position="197"/>
    </location>
</feature>
<dbReference type="OrthoDB" id="3647at2759"/>
<dbReference type="GO" id="GO:0016020">
    <property type="term" value="C:membrane"/>
    <property type="evidence" value="ECO:0007669"/>
    <property type="project" value="UniProtKB-SubCell"/>
</dbReference>
<evidence type="ECO:0000259" key="13">
    <source>
        <dbReference type="SMART" id="SM01253"/>
    </source>
</evidence>
<dbReference type="InterPro" id="IPR007577">
    <property type="entry name" value="GlycoTrfase_DXD_sugar-bd_CS"/>
</dbReference>
<dbReference type="InterPro" id="IPR051706">
    <property type="entry name" value="Glycosyltransferase_domain"/>
</dbReference>
<evidence type="ECO:0000256" key="1">
    <source>
        <dbReference type="ARBA" id="ARBA00004141"/>
    </source>
</evidence>
<keyword evidence="5 12" id="KW-0812">Transmembrane</keyword>
<evidence type="ECO:0000313" key="15">
    <source>
        <dbReference type="Proteomes" id="UP000572817"/>
    </source>
</evidence>
<dbReference type="EMBL" id="WWBZ02000062">
    <property type="protein sequence ID" value="KAF4303120.1"/>
    <property type="molecule type" value="Genomic_DNA"/>
</dbReference>
<dbReference type="GO" id="GO:0000030">
    <property type="term" value="F:mannosyltransferase activity"/>
    <property type="evidence" value="ECO:0007669"/>
    <property type="project" value="TreeGrafter"/>
</dbReference>
<comment type="subcellular location">
    <subcellularLocation>
        <location evidence="1">Membrane</location>
        <topology evidence="1">Multi-pass membrane protein</topology>
    </subcellularLocation>
</comment>
<feature type="compositionally biased region" description="Pro residues" evidence="11">
    <location>
        <begin position="166"/>
        <end position="178"/>
    </location>
</feature>
<feature type="compositionally biased region" description="Low complexity" evidence="11">
    <location>
        <begin position="198"/>
        <end position="214"/>
    </location>
</feature>
<dbReference type="SMART" id="SM01253">
    <property type="entry name" value="Kin17_mid"/>
    <property type="match status" value="1"/>
</dbReference>
<evidence type="ECO:0000256" key="12">
    <source>
        <dbReference type="SAM" id="Phobius"/>
    </source>
</evidence>
<evidence type="ECO:0000256" key="10">
    <source>
        <dbReference type="ARBA" id="ARBA00023136"/>
    </source>
</evidence>
<reference evidence="14" key="1">
    <citation type="submission" date="2020-04" db="EMBL/GenBank/DDBJ databases">
        <title>Genome Assembly and Annotation of Botryosphaeria dothidea sdau 11-99, a Latent Pathogen of Apple Fruit Ring Rot in China.</title>
        <authorList>
            <person name="Yu C."/>
            <person name="Diao Y."/>
            <person name="Lu Q."/>
            <person name="Zhao J."/>
            <person name="Cui S."/>
            <person name="Peng C."/>
            <person name="He B."/>
            <person name="Liu H."/>
        </authorList>
    </citation>
    <scope>NUCLEOTIDE SEQUENCE [LARGE SCALE GENOMIC DNA]</scope>
    <source>
        <strain evidence="14">Sdau11-99</strain>
    </source>
</reference>
<dbReference type="Proteomes" id="UP000572817">
    <property type="component" value="Unassembled WGS sequence"/>
</dbReference>
<organism evidence="14 15">
    <name type="scientific">Botryosphaeria dothidea</name>
    <dbReference type="NCBI Taxonomy" id="55169"/>
    <lineage>
        <taxon>Eukaryota</taxon>
        <taxon>Fungi</taxon>
        <taxon>Dikarya</taxon>
        <taxon>Ascomycota</taxon>
        <taxon>Pezizomycotina</taxon>
        <taxon>Dothideomycetes</taxon>
        <taxon>Dothideomycetes incertae sedis</taxon>
        <taxon>Botryosphaeriales</taxon>
        <taxon>Botryosphaeriaceae</taxon>
        <taxon>Botryosphaeria</taxon>
    </lineage>
</organism>
<evidence type="ECO:0000256" key="9">
    <source>
        <dbReference type="ARBA" id="ARBA00022989"/>
    </source>
</evidence>
<feature type="compositionally biased region" description="Basic and acidic residues" evidence="11">
    <location>
        <begin position="127"/>
        <end position="153"/>
    </location>
</feature>
<dbReference type="InterPro" id="IPR029044">
    <property type="entry name" value="Nucleotide-diphossugar_trans"/>
</dbReference>
<dbReference type="PANTHER" id="PTHR32385:SF20">
    <property type="entry name" value="MANNOSYL PHOSPHORYLINOSITOL CERAMIDE SYNTHASE CSH1-RELATED"/>
    <property type="match status" value="1"/>
</dbReference>
<keyword evidence="9 12" id="KW-1133">Transmembrane helix</keyword>
<dbReference type="GO" id="GO:0008270">
    <property type="term" value="F:zinc ion binding"/>
    <property type="evidence" value="ECO:0007669"/>
    <property type="project" value="UniProtKB-KW"/>
</dbReference>
<comment type="caution">
    <text evidence="14">The sequence shown here is derived from an EMBL/GenBank/DDBJ whole genome shotgun (WGS) entry which is preliminary data.</text>
</comment>
<evidence type="ECO:0000256" key="7">
    <source>
        <dbReference type="ARBA" id="ARBA00022771"/>
    </source>
</evidence>
<evidence type="ECO:0000256" key="6">
    <source>
        <dbReference type="ARBA" id="ARBA00022723"/>
    </source>
</evidence>
<feature type="region of interest" description="Disordered" evidence="11">
    <location>
        <begin position="127"/>
        <end position="227"/>
    </location>
</feature>
<evidence type="ECO:0000256" key="3">
    <source>
        <dbReference type="ARBA" id="ARBA00009003"/>
    </source>
</evidence>
<accession>A0A8H4IL68</accession>
<dbReference type="Gene3D" id="3.90.550.20">
    <property type="match status" value="1"/>
</dbReference>
<keyword evidence="15" id="KW-1185">Reference proteome</keyword>
<feature type="transmembrane region" description="Helical" evidence="12">
    <location>
        <begin position="341"/>
        <end position="367"/>
    </location>
</feature>
<keyword evidence="10 12" id="KW-0472">Membrane</keyword>